<gene>
    <name evidence="2" type="ORF">HAX54_047946</name>
</gene>
<feature type="compositionally biased region" description="Basic and acidic residues" evidence="1">
    <location>
        <begin position="71"/>
        <end position="85"/>
    </location>
</feature>
<feature type="region of interest" description="Disordered" evidence="1">
    <location>
        <begin position="71"/>
        <end position="91"/>
    </location>
</feature>
<reference evidence="2 3" key="1">
    <citation type="journal article" date="2021" name="BMC Genomics">
        <title>Datura genome reveals duplications of psychoactive alkaloid biosynthetic genes and high mutation rate following tissue culture.</title>
        <authorList>
            <person name="Rajewski A."/>
            <person name="Carter-House D."/>
            <person name="Stajich J."/>
            <person name="Litt A."/>
        </authorList>
    </citation>
    <scope>NUCLEOTIDE SEQUENCE [LARGE SCALE GENOMIC DNA]</scope>
    <source>
        <strain evidence="2">AR-01</strain>
    </source>
</reference>
<dbReference type="EMBL" id="JACEIK010000786">
    <property type="protein sequence ID" value="MCD7462183.1"/>
    <property type="molecule type" value="Genomic_DNA"/>
</dbReference>
<keyword evidence="3" id="KW-1185">Reference proteome</keyword>
<sequence length="91" mass="10603">MALEEKKGNFDDSKKRGFVGVYEESSKERNSTPYKLKRMVKPGEVLKHNTKPKLSPTSVEEEKLMLQKQRKAERSALEKMEKTVEFDDNLQ</sequence>
<proteinExistence type="predicted"/>
<comment type="caution">
    <text evidence="2">The sequence shown here is derived from an EMBL/GenBank/DDBJ whole genome shotgun (WGS) entry which is preliminary data.</text>
</comment>
<feature type="non-terminal residue" evidence="2">
    <location>
        <position position="91"/>
    </location>
</feature>
<accession>A0ABS8STX2</accession>
<organism evidence="2 3">
    <name type="scientific">Datura stramonium</name>
    <name type="common">Jimsonweed</name>
    <name type="synonym">Common thornapple</name>
    <dbReference type="NCBI Taxonomy" id="4076"/>
    <lineage>
        <taxon>Eukaryota</taxon>
        <taxon>Viridiplantae</taxon>
        <taxon>Streptophyta</taxon>
        <taxon>Embryophyta</taxon>
        <taxon>Tracheophyta</taxon>
        <taxon>Spermatophyta</taxon>
        <taxon>Magnoliopsida</taxon>
        <taxon>eudicotyledons</taxon>
        <taxon>Gunneridae</taxon>
        <taxon>Pentapetalae</taxon>
        <taxon>asterids</taxon>
        <taxon>lamiids</taxon>
        <taxon>Solanales</taxon>
        <taxon>Solanaceae</taxon>
        <taxon>Solanoideae</taxon>
        <taxon>Datureae</taxon>
        <taxon>Datura</taxon>
    </lineage>
</organism>
<dbReference type="Proteomes" id="UP000823775">
    <property type="component" value="Unassembled WGS sequence"/>
</dbReference>
<protein>
    <submittedName>
        <fullName evidence="2">Uncharacterized protein</fullName>
    </submittedName>
</protein>
<evidence type="ECO:0000256" key="1">
    <source>
        <dbReference type="SAM" id="MobiDB-lite"/>
    </source>
</evidence>
<name>A0ABS8STX2_DATST</name>
<evidence type="ECO:0000313" key="2">
    <source>
        <dbReference type="EMBL" id="MCD7462183.1"/>
    </source>
</evidence>
<evidence type="ECO:0000313" key="3">
    <source>
        <dbReference type="Proteomes" id="UP000823775"/>
    </source>
</evidence>